<reference evidence="1 2" key="1">
    <citation type="submission" date="2017-11" db="EMBL/GenBank/DDBJ databases">
        <title>Genomic Encyclopedia of Archaeal and Bacterial Type Strains, Phase II (KMG-II): From Individual Species to Whole Genera.</title>
        <authorList>
            <person name="Goeker M."/>
        </authorList>
    </citation>
    <scope>NUCLEOTIDE SEQUENCE [LARGE SCALE GENOMIC DNA]</scope>
    <source>
        <strain evidence="1 2">DSM 27617</strain>
    </source>
</reference>
<accession>A0A2M9CBN8</accession>
<evidence type="ECO:0000313" key="2">
    <source>
        <dbReference type="Proteomes" id="UP000228740"/>
    </source>
</evidence>
<organism evidence="1 2">
    <name type="scientific">Chryseobacterium geocarposphaerae</name>
    <dbReference type="NCBI Taxonomy" id="1416776"/>
    <lineage>
        <taxon>Bacteria</taxon>
        <taxon>Pseudomonadati</taxon>
        <taxon>Bacteroidota</taxon>
        <taxon>Flavobacteriia</taxon>
        <taxon>Flavobacteriales</taxon>
        <taxon>Weeksellaceae</taxon>
        <taxon>Chryseobacterium group</taxon>
        <taxon>Chryseobacterium</taxon>
    </lineage>
</organism>
<name>A0A2M9CBN8_9FLAO</name>
<protein>
    <recommendedName>
        <fullName evidence="3">Lipoprotein</fullName>
    </recommendedName>
</protein>
<dbReference type="PROSITE" id="PS51257">
    <property type="entry name" value="PROKAR_LIPOPROTEIN"/>
    <property type="match status" value="1"/>
</dbReference>
<comment type="caution">
    <text evidence="1">The sequence shown here is derived from an EMBL/GenBank/DDBJ whole genome shotgun (WGS) entry which is preliminary data.</text>
</comment>
<dbReference type="RefSeq" id="WP_100376831.1">
    <property type="nucleotide sequence ID" value="NZ_PGFD01000001.1"/>
</dbReference>
<dbReference type="OrthoDB" id="881550at2"/>
<dbReference type="AlphaFoldDB" id="A0A2M9CBN8"/>
<dbReference type="Proteomes" id="UP000228740">
    <property type="component" value="Unassembled WGS sequence"/>
</dbReference>
<evidence type="ECO:0008006" key="3">
    <source>
        <dbReference type="Google" id="ProtNLM"/>
    </source>
</evidence>
<proteinExistence type="predicted"/>
<keyword evidence="2" id="KW-1185">Reference proteome</keyword>
<gene>
    <name evidence="1" type="ORF">CLV73_2227</name>
</gene>
<sequence>MKNTFSIVILLLLVSCSNKEITKEKDQQLKYSFDNILSYNNQDTLFIKSRFADCGEWGGHEEIIKIYRSERKVKLTYLKYKVNCGNRDNLGSIIQIKDITNTITLSNSQQTNLMNYINNLMKLKFINPEFSNAGTLFSVEDNKGTLKLSKYGNNIHLLNNYNTLMINLGFSKVVIESK</sequence>
<dbReference type="EMBL" id="PGFD01000001">
    <property type="protein sequence ID" value="PJJ68192.1"/>
    <property type="molecule type" value="Genomic_DNA"/>
</dbReference>
<evidence type="ECO:0000313" key="1">
    <source>
        <dbReference type="EMBL" id="PJJ68192.1"/>
    </source>
</evidence>